<dbReference type="Pfam" id="PF00153">
    <property type="entry name" value="Mito_carr"/>
    <property type="match status" value="3"/>
</dbReference>
<keyword evidence="3 8" id="KW-0813">Transport</keyword>
<keyword evidence="5" id="KW-0677">Repeat</keyword>
<evidence type="ECO:0000256" key="3">
    <source>
        <dbReference type="ARBA" id="ARBA00022448"/>
    </source>
</evidence>
<comment type="caution">
    <text evidence="9">The sequence shown here is derived from an EMBL/GenBank/DDBJ whole genome shotgun (WGS) entry which is preliminary data.</text>
</comment>
<accession>A0A8J2HKL6</accession>
<dbReference type="GO" id="GO:0055085">
    <property type="term" value="P:transmembrane transport"/>
    <property type="evidence" value="ECO:0007669"/>
    <property type="project" value="InterPro"/>
</dbReference>
<feature type="non-terminal residue" evidence="9">
    <location>
        <position position="1"/>
    </location>
</feature>
<sequence>GRFFYKWYYREIVSKSKNSASLNIKDIYNNAIINIYKFYWELTITQFIEEKLDVLAREGNDRLPSGEILELLISNPSGYDLKSVIDNYYNNSEPEEDEIWPVQKINYPVFHATSTIIREEGIFSLWKGHLPAQFLSITYGLTQFYSYNKLMEVMTDSKINNRHYSMNFIAGATAGTIATIASFPFDTARTRLVAQSSTRKIYTGLFNCYWTILKTESVRTLFRGLSLTLLQVAPHTGLQFLFYNISTIPDSEITVSNSLLSGSIAGVLSKTAIYPMDLGRKRLQIQGFEHGRVGFGKFFHCGGLVDCFVRIVKDEGVLGLFKGLLPSQVKAAATSSLHFTFYEQALHLLRFIH</sequence>
<comment type="subcellular location">
    <subcellularLocation>
        <location evidence="1">Membrane</location>
        <topology evidence="1">Multi-pass membrane protein</topology>
    </subcellularLocation>
</comment>
<keyword evidence="6 7" id="KW-0472">Membrane</keyword>
<feature type="repeat" description="Solcar" evidence="7">
    <location>
        <begin position="253"/>
        <end position="348"/>
    </location>
</feature>
<name>A0A8J2HKL6_COTCN</name>
<dbReference type="PANTHER" id="PTHR24089">
    <property type="entry name" value="SOLUTE CARRIER FAMILY 25"/>
    <property type="match status" value="1"/>
</dbReference>
<evidence type="ECO:0000256" key="2">
    <source>
        <dbReference type="ARBA" id="ARBA00006375"/>
    </source>
</evidence>
<evidence type="ECO:0000256" key="4">
    <source>
        <dbReference type="ARBA" id="ARBA00022692"/>
    </source>
</evidence>
<dbReference type="InterPro" id="IPR023395">
    <property type="entry name" value="MCP_dom_sf"/>
</dbReference>
<dbReference type="Gene3D" id="1.50.40.10">
    <property type="entry name" value="Mitochondrial carrier domain"/>
    <property type="match status" value="1"/>
</dbReference>
<evidence type="ECO:0000313" key="9">
    <source>
        <dbReference type="EMBL" id="CAG5101323.1"/>
    </source>
</evidence>
<dbReference type="PROSITE" id="PS50920">
    <property type="entry name" value="SOLCAR"/>
    <property type="match status" value="2"/>
</dbReference>
<dbReference type="GO" id="GO:0016020">
    <property type="term" value="C:membrane"/>
    <property type="evidence" value="ECO:0007669"/>
    <property type="project" value="UniProtKB-SubCell"/>
</dbReference>
<evidence type="ECO:0000256" key="1">
    <source>
        <dbReference type="ARBA" id="ARBA00004141"/>
    </source>
</evidence>
<dbReference type="EMBL" id="CAJNRD030001122">
    <property type="protein sequence ID" value="CAG5101323.1"/>
    <property type="molecule type" value="Genomic_DNA"/>
</dbReference>
<dbReference type="SUPFAM" id="SSF103506">
    <property type="entry name" value="Mitochondrial carrier"/>
    <property type="match status" value="1"/>
</dbReference>
<organism evidence="9 10">
    <name type="scientific">Cotesia congregata</name>
    <name type="common">Parasitoid wasp</name>
    <name type="synonym">Apanteles congregatus</name>
    <dbReference type="NCBI Taxonomy" id="51543"/>
    <lineage>
        <taxon>Eukaryota</taxon>
        <taxon>Metazoa</taxon>
        <taxon>Ecdysozoa</taxon>
        <taxon>Arthropoda</taxon>
        <taxon>Hexapoda</taxon>
        <taxon>Insecta</taxon>
        <taxon>Pterygota</taxon>
        <taxon>Neoptera</taxon>
        <taxon>Endopterygota</taxon>
        <taxon>Hymenoptera</taxon>
        <taxon>Apocrita</taxon>
        <taxon>Ichneumonoidea</taxon>
        <taxon>Braconidae</taxon>
        <taxon>Microgastrinae</taxon>
        <taxon>Cotesia</taxon>
    </lineage>
</organism>
<dbReference type="Proteomes" id="UP000786811">
    <property type="component" value="Unassembled WGS sequence"/>
</dbReference>
<evidence type="ECO:0000256" key="8">
    <source>
        <dbReference type="RuleBase" id="RU000488"/>
    </source>
</evidence>
<feature type="repeat" description="Solcar" evidence="7">
    <location>
        <begin position="162"/>
        <end position="249"/>
    </location>
</feature>
<feature type="non-terminal residue" evidence="9">
    <location>
        <position position="353"/>
    </location>
</feature>
<evidence type="ECO:0000256" key="6">
    <source>
        <dbReference type="ARBA" id="ARBA00023136"/>
    </source>
</evidence>
<dbReference type="OrthoDB" id="18574at2759"/>
<dbReference type="InterPro" id="IPR018108">
    <property type="entry name" value="MCP_transmembrane"/>
</dbReference>
<proteinExistence type="inferred from homology"/>
<evidence type="ECO:0000313" key="10">
    <source>
        <dbReference type="Proteomes" id="UP000786811"/>
    </source>
</evidence>
<reference evidence="9" key="1">
    <citation type="submission" date="2021-04" db="EMBL/GenBank/DDBJ databases">
        <authorList>
            <person name="Chebbi M.A.C M."/>
        </authorList>
    </citation>
    <scope>NUCLEOTIDE SEQUENCE</scope>
</reference>
<evidence type="ECO:0000256" key="7">
    <source>
        <dbReference type="PROSITE-ProRule" id="PRU00282"/>
    </source>
</evidence>
<comment type="similarity">
    <text evidence="2 8">Belongs to the mitochondrial carrier (TC 2.A.29) family.</text>
</comment>
<evidence type="ECO:0000256" key="5">
    <source>
        <dbReference type="ARBA" id="ARBA00022737"/>
    </source>
</evidence>
<keyword evidence="10" id="KW-1185">Reference proteome</keyword>
<keyword evidence="4 7" id="KW-0812">Transmembrane</keyword>
<gene>
    <name evidence="9" type="ORF">HICCMSTLAB_LOCUS10396</name>
</gene>
<dbReference type="InterPro" id="IPR002067">
    <property type="entry name" value="MCP"/>
</dbReference>
<dbReference type="AlphaFoldDB" id="A0A8J2HKL6"/>
<dbReference type="PRINTS" id="PR00926">
    <property type="entry name" value="MITOCARRIER"/>
</dbReference>
<protein>
    <submittedName>
        <fullName evidence="9">Similar to SLC25A19: Mitochondrial thiamine pyrophosphate carrier (Macaca fascicularis)</fullName>
    </submittedName>
</protein>